<comment type="caution">
    <text evidence="2">The sequence shown here is derived from an EMBL/GenBank/DDBJ whole genome shotgun (WGS) entry which is preliminary data.</text>
</comment>
<reference evidence="2 3" key="1">
    <citation type="submission" date="2022-05" db="EMBL/GenBank/DDBJ databases">
        <title>Novel Pseudomonas spp. Isolated from a Rainbow Trout Aquaculture Facility.</title>
        <authorList>
            <person name="Testerman T."/>
            <person name="Graf J."/>
        </authorList>
    </citation>
    <scope>NUCLEOTIDE SEQUENCE [LARGE SCALE GENOMIC DNA]</scope>
    <source>
        <strain evidence="2 3">ID1042</strain>
    </source>
</reference>
<keyword evidence="1" id="KW-1133">Transmembrane helix</keyword>
<accession>A0A9X4BYT3</accession>
<sequence>MNRIREFVWPILEKQTVAEAQALSDSESKLRASIQQDNWSPGAAVALDEARRLYDAEAERRRSADTKAGIYFAAITALVPVLTSLIPSIWNDKASAIFSGASLLIFALAVCYLVNAGLWAFHTLRVSQFNQIHSSDLVRLAGSSESPTILIKEITLAIHLNYPLVNEKVTCIKMTHVFLLRAFLTFALLMVIQGLWPPVTSAFDWAKKKYLPSNPAPVVMCYS</sequence>
<dbReference type="AlphaFoldDB" id="A0A9X4BYT3"/>
<name>A0A9X4BYT3_9PSED</name>
<keyword evidence="1" id="KW-0472">Membrane</keyword>
<gene>
    <name evidence="2" type="ORF">M5G27_06685</name>
</gene>
<keyword evidence="3" id="KW-1185">Reference proteome</keyword>
<keyword evidence="1" id="KW-0812">Transmembrane</keyword>
<evidence type="ECO:0000313" key="2">
    <source>
        <dbReference type="EMBL" id="MDD1007164.1"/>
    </source>
</evidence>
<evidence type="ECO:0000256" key="1">
    <source>
        <dbReference type="SAM" id="Phobius"/>
    </source>
</evidence>
<protein>
    <submittedName>
        <fullName evidence="2">Uncharacterized protein</fullName>
    </submittedName>
</protein>
<proteinExistence type="predicted"/>
<dbReference type="RefSeq" id="WP_150631398.1">
    <property type="nucleotide sequence ID" value="NZ_JAMDHA010000005.1"/>
</dbReference>
<evidence type="ECO:0000313" key="3">
    <source>
        <dbReference type="Proteomes" id="UP001148185"/>
    </source>
</evidence>
<dbReference type="EMBL" id="JAMDHA010000005">
    <property type="protein sequence ID" value="MDD1007164.1"/>
    <property type="molecule type" value="Genomic_DNA"/>
</dbReference>
<feature type="transmembrane region" description="Helical" evidence="1">
    <location>
        <begin position="178"/>
        <end position="196"/>
    </location>
</feature>
<feature type="transmembrane region" description="Helical" evidence="1">
    <location>
        <begin position="96"/>
        <end position="121"/>
    </location>
</feature>
<dbReference type="Proteomes" id="UP001148185">
    <property type="component" value="Unassembled WGS sequence"/>
</dbReference>
<organism evidence="2 3">
    <name type="scientific">Pseudomonas shahriarae</name>
    <dbReference type="NCBI Taxonomy" id="2745512"/>
    <lineage>
        <taxon>Bacteria</taxon>
        <taxon>Pseudomonadati</taxon>
        <taxon>Pseudomonadota</taxon>
        <taxon>Gammaproteobacteria</taxon>
        <taxon>Pseudomonadales</taxon>
        <taxon>Pseudomonadaceae</taxon>
        <taxon>Pseudomonas</taxon>
    </lineage>
</organism>
<feature type="transmembrane region" description="Helical" evidence="1">
    <location>
        <begin position="70"/>
        <end position="90"/>
    </location>
</feature>